<dbReference type="InterPro" id="IPR002110">
    <property type="entry name" value="Ankyrin_rpt"/>
</dbReference>
<protein>
    <recommendedName>
        <fullName evidence="6">Fungal N-terminal domain-containing protein</fullName>
    </recommendedName>
</protein>
<dbReference type="PROSITE" id="PS50297">
    <property type="entry name" value="ANK_REP_REGION"/>
    <property type="match status" value="5"/>
</dbReference>
<feature type="repeat" description="ANK" evidence="3">
    <location>
        <begin position="451"/>
        <end position="483"/>
    </location>
</feature>
<feature type="repeat" description="ANK" evidence="3">
    <location>
        <begin position="484"/>
        <end position="516"/>
    </location>
</feature>
<dbReference type="Proteomes" id="UP001147752">
    <property type="component" value="Unassembled WGS sequence"/>
</dbReference>
<dbReference type="PROSITE" id="PS50088">
    <property type="entry name" value="ANK_REPEAT"/>
    <property type="match status" value="6"/>
</dbReference>
<dbReference type="PANTHER" id="PTHR24166:SF48">
    <property type="entry name" value="PROTEIN VAPYRIN"/>
    <property type="match status" value="1"/>
</dbReference>
<evidence type="ECO:0000313" key="4">
    <source>
        <dbReference type="EMBL" id="KAJ5355898.1"/>
    </source>
</evidence>
<organism evidence="4 5">
    <name type="scientific">Penicillium concentricum</name>
    <dbReference type="NCBI Taxonomy" id="293559"/>
    <lineage>
        <taxon>Eukaryota</taxon>
        <taxon>Fungi</taxon>
        <taxon>Dikarya</taxon>
        <taxon>Ascomycota</taxon>
        <taxon>Pezizomycotina</taxon>
        <taxon>Eurotiomycetes</taxon>
        <taxon>Eurotiomycetidae</taxon>
        <taxon>Eurotiales</taxon>
        <taxon>Aspergillaceae</taxon>
        <taxon>Penicillium</taxon>
    </lineage>
</organism>
<evidence type="ECO:0000256" key="2">
    <source>
        <dbReference type="ARBA" id="ARBA00023043"/>
    </source>
</evidence>
<keyword evidence="1" id="KW-0677">Repeat</keyword>
<evidence type="ECO:0000313" key="5">
    <source>
        <dbReference type="Proteomes" id="UP001147752"/>
    </source>
</evidence>
<dbReference type="SUPFAM" id="SSF48403">
    <property type="entry name" value="Ankyrin repeat"/>
    <property type="match status" value="1"/>
</dbReference>
<accession>A0A9W9USJ1</accession>
<keyword evidence="5" id="KW-1185">Reference proteome</keyword>
<feature type="repeat" description="ANK" evidence="3">
    <location>
        <begin position="418"/>
        <end position="450"/>
    </location>
</feature>
<dbReference type="InterPro" id="IPR036770">
    <property type="entry name" value="Ankyrin_rpt-contain_sf"/>
</dbReference>
<dbReference type="PANTHER" id="PTHR24166">
    <property type="entry name" value="ROLLING PEBBLES, ISOFORM B"/>
    <property type="match status" value="1"/>
</dbReference>
<reference evidence="4" key="1">
    <citation type="submission" date="2022-12" db="EMBL/GenBank/DDBJ databases">
        <authorList>
            <person name="Petersen C."/>
        </authorList>
    </citation>
    <scope>NUCLEOTIDE SEQUENCE</scope>
    <source>
        <strain evidence="4">IBT 3081</strain>
    </source>
</reference>
<gene>
    <name evidence="4" type="ORF">N7517_010507</name>
</gene>
<keyword evidence="2 3" id="KW-0040">ANK repeat</keyword>
<feature type="repeat" description="ANK" evidence="3">
    <location>
        <begin position="517"/>
        <end position="549"/>
    </location>
</feature>
<feature type="repeat" description="ANK" evidence="3">
    <location>
        <begin position="583"/>
        <end position="615"/>
    </location>
</feature>
<proteinExistence type="predicted"/>
<evidence type="ECO:0008006" key="6">
    <source>
        <dbReference type="Google" id="ProtNLM"/>
    </source>
</evidence>
<dbReference type="AlphaFoldDB" id="A0A9W9USJ1"/>
<dbReference type="GeneID" id="81467413"/>
<evidence type="ECO:0000256" key="3">
    <source>
        <dbReference type="PROSITE-ProRule" id="PRU00023"/>
    </source>
</evidence>
<dbReference type="EMBL" id="JAPZBT010000006">
    <property type="protein sequence ID" value="KAJ5355898.1"/>
    <property type="molecule type" value="Genomic_DNA"/>
</dbReference>
<feature type="repeat" description="ANK" evidence="3">
    <location>
        <begin position="550"/>
        <end position="582"/>
    </location>
</feature>
<dbReference type="InterPro" id="IPR050889">
    <property type="entry name" value="Dendritic_Spine_Reg/Scaffold"/>
</dbReference>
<comment type="caution">
    <text evidence="4">The sequence shown here is derived from an EMBL/GenBank/DDBJ whole genome shotgun (WGS) entry which is preliminary data.</text>
</comment>
<dbReference type="Gene3D" id="1.25.40.20">
    <property type="entry name" value="Ankyrin repeat-containing domain"/>
    <property type="match status" value="2"/>
</dbReference>
<sequence>MSLQAVAGNQPCHQATEIRLLADSLYESTRGSTALTNQAQNELGLLVGVLSATETYTSSLGTECVHYTVLKKRLQTCHVVLRELQKLVLHPDTLGAQSLISDIRMRLLSVISGFGEVNLNMMISSQKNIESALKCFVDEIRAGKREDLVVSDILKHSSKLEEIKAWSRLQGELVATGIASGLLTLNRDFVISTLQKIIETDGPLPVSNGNMAPVEDFHESTAPAPTLGLERQRSLDDDDWLSDELTGLPFLPLPPKGFSFSDKRRSCPSRAQPYPEKHTKREDFPIPVMLDMQDCTDTQKQALPVDDFAIPVKLDMKDTDTQKQALPIDDFPIPVMLDMHDSTDTQKQALPIENFPIPASTETTLQYNDMNLPEPVTVPIEQRPFNPSIDLHPFKVPTRSKKSHRMSRMLWEIWDTTSSKENFIAAVKANQLQVVQNLLSKGADANSQNTEGQTALMAAVSFGHEPITRLLLEYGANINTRAMKGETALAIAAARGYDRLVRILVASGASLDAGKGTGKTALSQASTYGQDRIVELLLDCGADIDAVNNTGETALALAALNGNMRVARLLLDRRANVDFMRYPWQTPLYKAVQSDEVEMVTLLVQYGADPFLKGGIGRKETVFTFAKNMGKGRILEIFEQYGYHPAGQVRYQYF</sequence>
<evidence type="ECO:0000256" key="1">
    <source>
        <dbReference type="ARBA" id="ARBA00022737"/>
    </source>
</evidence>
<dbReference type="OrthoDB" id="20872at2759"/>
<dbReference type="SMART" id="SM00248">
    <property type="entry name" value="ANK"/>
    <property type="match status" value="6"/>
</dbReference>
<reference evidence="4" key="2">
    <citation type="journal article" date="2023" name="IMA Fungus">
        <title>Comparative genomic study of the Penicillium genus elucidates a diverse pangenome and 15 lateral gene transfer events.</title>
        <authorList>
            <person name="Petersen C."/>
            <person name="Sorensen T."/>
            <person name="Nielsen M.R."/>
            <person name="Sondergaard T.E."/>
            <person name="Sorensen J.L."/>
            <person name="Fitzpatrick D.A."/>
            <person name="Frisvad J.C."/>
            <person name="Nielsen K.L."/>
        </authorList>
    </citation>
    <scope>NUCLEOTIDE SEQUENCE</scope>
    <source>
        <strain evidence="4">IBT 3081</strain>
    </source>
</reference>
<name>A0A9W9USJ1_9EURO</name>
<dbReference type="Pfam" id="PF12796">
    <property type="entry name" value="Ank_2"/>
    <property type="match status" value="2"/>
</dbReference>
<dbReference type="RefSeq" id="XP_056574045.1">
    <property type="nucleotide sequence ID" value="XM_056728230.1"/>
</dbReference>